<dbReference type="Proteomes" id="UP000231019">
    <property type="component" value="Unassembled WGS sequence"/>
</dbReference>
<dbReference type="GO" id="GO:0016887">
    <property type="term" value="F:ATP hydrolysis activity"/>
    <property type="evidence" value="ECO:0007669"/>
    <property type="project" value="InterPro"/>
</dbReference>
<gene>
    <name evidence="5" type="ORF">COW36_01200</name>
</gene>
<dbReference type="InterPro" id="IPR003439">
    <property type="entry name" value="ABC_transporter-like_ATP-bd"/>
</dbReference>
<keyword evidence="3 5" id="KW-0067">ATP-binding</keyword>
<dbReference type="PANTHER" id="PTHR43023:SF3">
    <property type="entry name" value="PROTEIN TRIGALACTOSYLDIACYLGLYCEROL 3, CHLOROPLASTIC"/>
    <property type="match status" value="1"/>
</dbReference>
<name>A0A2M7GBC6_9BACT</name>
<dbReference type="PROSITE" id="PS50893">
    <property type="entry name" value="ABC_TRANSPORTER_2"/>
    <property type="match status" value="1"/>
</dbReference>
<dbReference type="InterPro" id="IPR003593">
    <property type="entry name" value="AAA+_ATPase"/>
</dbReference>
<comment type="caution">
    <text evidence="5">The sequence shown here is derived from an EMBL/GenBank/DDBJ whole genome shotgun (WGS) entry which is preliminary data.</text>
</comment>
<evidence type="ECO:0000256" key="3">
    <source>
        <dbReference type="ARBA" id="ARBA00022840"/>
    </source>
</evidence>
<evidence type="ECO:0000256" key="2">
    <source>
        <dbReference type="ARBA" id="ARBA00022741"/>
    </source>
</evidence>
<accession>A0A2M7GBC6</accession>
<dbReference type="InterPro" id="IPR027417">
    <property type="entry name" value="P-loop_NTPase"/>
</dbReference>
<dbReference type="SMART" id="SM00382">
    <property type="entry name" value="AAA"/>
    <property type="match status" value="1"/>
</dbReference>
<keyword evidence="2" id="KW-0547">Nucleotide-binding</keyword>
<dbReference type="EMBL" id="PFFQ01000004">
    <property type="protein sequence ID" value="PIW19485.1"/>
    <property type="molecule type" value="Genomic_DNA"/>
</dbReference>
<evidence type="ECO:0000256" key="1">
    <source>
        <dbReference type="ARBA" id="ARBA00022448"/>
    </source>
</evidence>
<evidence type="ECO:0000313" key="5">
    <source>
        <dbReference type="EMBL" id="PIW19485.1"/>
    </source>
</evidence>
<keyword evidence="1" id="KW-0813">Transport</keyword>
<dbReference type="PANTHER" id="PTHR43023">
    <property type="entry name" value="PROTEIN TRIGALACTOSYLDIACYLGLYCEROL 3, CHLOROPLASTIC"/>
    <property type="match status" value="1"/>
</dbReference>
<dbReference type="Gene3D" id="3.40.50.300">
    <property type="entry name" value="P-loop containing nucleotide triphosphate hydrolases"/>
    <property type="match status" value="1"/>
</dbReference>
<dbReference type="CDD" id="cd03261">
    <property type="entry name" value="ABC_Org_Solvent_Resistant"/>
    <property type="match status" value="1"/>
</dbReference>
<dbReference type="PROSITE" id="PS00211">
    <property type="entry name" value="ABC_TRANSPORTER_1"/>
    <property type="match status" value="1"/>
</dbReference>
<dbReference type="Pfam" id="PF00005">
    <property type="entry name" value="ABC_tran"/>
    <property type="match status" value="1"/>
</dbReference>
<dbReference type="AlphaFoldDB" id="A0A2M7GBC6"/>
<reference evidence="5 6" key="1">
    <citation type="submission" date="2017-09" db="EMBL/GenBank/DDBJ databases">
        <title>Depth-based differentiation of microbial function through sediment-hosted aquifers and enrichment of novel symbionts in the deep terrestrial subsurface.</title>
        <authorList>
            <person name="Probst A.J."/>
            <person name="Ladd B."/>
            <person name="Jarett J.K."/>
            <person name="Geller-Mcgrath D.E."/>
            <person name="Sieber C.M."/>
            <person name="Emerson J.B."/>
            <person name="Anantharaman K."/>
            <person name="Thomas B.C."/>
            <person name="Malmstrom R."/>
            <person name="Stieglmeier M."/>
            <person name="Klingl A."/>
            <person name="Woyke T."/>
            <person name="Ryan C.M."/>
            <person name="Banfield J.F."/>
        </authorList>
    </citation>
    <scope>NUCLEOTIDE SEQUENCE [LARGE SCALE GENOMIC DNA]</scope>
    <source>
        <strain evidence="5">CG17_big_fil_post_rev_8_21_14_2_50_48_46</strain>
    </source>
</reference>
<dbReference type="GO" id="GO:0005524">
    <property type="term" value="F:ATP binding"/>
    <property type="evidence" value="ECO:0007669"/>
    <property type="project" value="UniProtKB-KW"/>
</dbReference>
<evidence type="ECO:0000259" key="4">
    <source>
        <dbReference type="PROSITE" id="PS50893"/>
    </source>
</evidence>
<proteinExistence type="predicted"/>
<organism evidence="5 6">
    <name type="scientific">bacterium (Candidatus Blackallbacteria) CG17_big_fil_post_rev_8_21_14_2_50_48_46</name>
    <dbReference type="NCBI Taxonomy" id="2014261"/>
    <lineage>
        <taxon>Bacteria</taxon>
        <taxon>Candidatus Blackallbacteria</taxon>
    </lineage>
</organism>
<evidence type="ECO:0000313" key="6">
    <source>
        <dbReference type="Proteomes" id="UP000231019"/>
    </source>
</evidence>
<protein>
    <submittedName>
        <fullName evidence="5">ABC transporter ATP-binding protein</fullName>
    </submittedName>
</protein>
<dbReference type="InterPro" id="IPR017871">
    <property type="entry name" value="ABC_transporter-like_CS"/>
</dbReference>
<feature type="domain" description="ABC transporter" evidence="4">
    <location>
        <begin position="2"/>
        <end position="239"/>
    </location>
</feature>
<sequence>MIEVKNLHKSFGRKQVLRGIDFVFKDNQTTVVIGPSGCGKSTILRLILHLLSPDQGEIWVDGTNVSTLRRQDDLDRYRSKIGMVFQSAALFDSLKVWENVGFMFLENTRMPRDKVKAIAEEKLRLVGLEGSGDLYPAELSGGMQKRAGIARAMAQDPKIILYDEPTTGLDPVTSTVIEDLISDLQERTQGISIVVTHQLSTIFRTADLITMFYEGKILDTGTVDEMKNSENEIVRNFLEGKVVAP</sequence>
<dbReference type="SUPFAM" id="SSF52540">
    <property type="entry name" value="P-loop containing nucleoside triphosphate hydrolases"/>
    <property type="match status" value="1"/>
</dbReference>